<evidence type="ECO:0000313" key="3">
    <source>
        <dbReference type="Proteomes" id="UP000824988"/>
    </source>
</evidence>
<dbReference type="InterPro" id="IPR004360">
    <property type="entry name" value="Glyas_Fos-R_dOase_dom"/>
</dbReference>
<name>A0A8D4VP36_9GAMM</name>
<dbReference type="SUPFAM" id="SSF54593">
    <property type="entry name" value="Glyoxalase/Bleomycin resistance protein/Dihydroxybiphenyl dioxygenase"/>
    <property type="match status" value="1"/>
</dbReference>
<evidence type="ECO:0000259" key="1">
    <source>
        <dbReference type="PROSITE" id="PS51819"/>
    </source>
</evidence>
<dbReference type="KEGG" id="moz:MoryE10_23890"/>
<gene>
    <name evidence="2" type="ORF">MoryE10_23890</name>
</gene>
<keyword evidence="3" id="KW-1185">Reference proteome</keyword>
<dbReference type="RefSeq" id="WP_054774606.1">
    <property type="nucleotide sequence ID" value="NZ_AP019782.1"/>
</dbReference>
<evidence type="ECO:0000313" key="2">
    <source>
        <dbReference type="EMBL" id="BBL71783.1"/>
    </source>
</evidence>
<dbReference type="Gene3D" id="3.10.180.10">
    <property type="entry name" value="2,3-Dihydroxybiphenyl 1,2-Dioxygenase, domain 1"/>
    <property type="match status" value="1"/>
</dbReference>
<sequence length="121" mass="13602">MAIVLNHTIVPAHDNDASARWFAGLFGLPYQGPQGHFAPVRINDTLTFDFDIAAAFERHHYAFHVGDDEFDAILERVKAAGIPYGSDPWHTENGLLNDWKSGRGVYFRDPNGHLLELLTRT</sequence>
<dbReference type="CDD" id="cd08351">
    <property type="entry name" value="ChaP_like"/>
    <property type="match status" value="1"/>
</dbReference>
<reference evidence="2" key="1">
    <citation type="submission" date="2019-06" db="EMBL/GenBank/DDBJ databases">
        <title>Complete genome sequence of Methylogaea oryzae strain JCM16910.</title>
        <authorList>
            <person name="Asakawa S."/>
        </authorList>
    </citation>
    <scope>NUCLEOTIDE SEQUENCE</scope>
    <source>
        <strain evidence="2">E10</strain>
    </source>
</reference>
<dbReference type="Proteomes" id="UP000824988">
    <property type="component" value="Chromosome"/>
</dbReference>
<organism evidence="2 3">
    <name type="scientific">Methylogaea oryzae</name>
    <dbReference type="NCBI Taxonomy" id="1295382"/>
    <lineage>
        <taxon>Bacteria</taxon>
        <taxon>Pseudomonadati</taxon>
        <taxon>Pseudomonadota</taxon>
        <taxon>Gammaproteobacteria</taxon>
        <taxon>Methylococcales</taxon>
        <taxon>Methylococcaceae</taxon>
        <taxon>Methylogaea</taxon>
    </lineage>
</organism>
<dbReference type="Pfam" id="PF00903">
    <property type="entry name" value="Glyoxalase"/>
    <property type="match status" value="1"/>
</dbReference>
<proteinExistence type="predicted"/>
<dbReference type="EMBL" id="AP019782">
    <property type="protein sequence ID" value="BBL71783.1"/>
    <property type="molecule type" value="Genomic_DNA"/>
</dbReference>
<protein>
    <submittedName>
        <fullName evidence="2">ChaP protein</fullName>
    </submittedName>
</protein>
<dbReference type="PROSITE" id="PS51819">
    <property type="entry name" value="VOC"/>
    <property type="match status" value="1"/>
</dbReference>
<dbReference type="AlphaFoldDB" id="A0A8D4VP36"/>
<feature type="domain" description="VOC" evidence="1">
    <location>
        <begin position="4"/>
        <end position="120"/>
    </location>
</feature>
<dbReference type="InterPro" id="IPR037523">
    <property type="entry name" value="VOC_core"/>
</dbReference>
<accession>A0A8D4VP36</accession>
<dbReference type="InterPro" id="IPR029068">
    <property type="entry name" value="Glyas_Bleomycin-R_OHBP_Dase"/>
</dbReference>